<evidence type="ECO:0000313" key="2">
    <source>
        <dbReference type="Proteomes" id="UP001377168"/>
    </source>
</evidence>
<proteinExistence type="predicted"/>
<organism evidence="1 2">
    <name type="scientific">Streptomyces achmelvichensis</name>
    <dbReference type="NCBI Taxonomy" id="3134111"/>
    <lineage>
        <taxon>Bacteria</taxon>
        <taxon>Bacillati</taxon>
        <taxon>Actinomycetota</taxon>
        <taxon>Actinomycetes</taxon>
        <taxon>Kitasatosporales</taxon>
        <taxon>Streptomycetaceae</taxon>
        <taxon>Streptomyces</taxon>
    </lineage>
</organism>
<accession>A0ACC6Q218</accession>
<gene>
    <name evidence="1" type="ORF">WKI67_30075</name>
</gene>
<comment type="caution">
    <text evidence="1">The sequence shown here is derived from an EMBL/GenBank/DDBJ whole genome shotgun (WGS) entry which is preliminary data.</text>
</comment>
<sequence length="56" mass="6617">MFEYEIAQIRRAELIQEAETERLVRQVRRARRAARRSAKDGEGPVSWLSERFVRAA</sequence>
<reference evidence="1" key="1">
    <citation type="submission" date="2024-03" db="EMBL/GenBank/DDBJ databases">
        <title>Novel Streptomyces species of biotechnological and ecological value are a feature of Machair soil.</title>
        <authorList>
            <person name="Prole J.R."/>
            <person name="Goodfellow M."/>
            <person name="Allenby N."/>
            <person name="Ward A.C."/>
        </authorList>
    </citation>
    <scope>NUCLEOTIDE SEQUENCE</scope>
    <source>
        <strain evidence="1">MS2.AVA.5</strain>
    </source>
</reference>
<name>A0ACC6Q218_9ACTN</name>
<dbReference type="Proteomes" id="UP001377168">
    <property type="component" value="Unassembled WGS sequence"/>
</dbReference>
<evidence type="ECO:0000313" key="1">
    <source>
        <dbReference type="EMBL" id="MEJ8637620.1"/>
    </source>
</evidence>
<keyword evidence="2" id="KW-1185">Reference proteome</keyword>
<protein>
    <submittedName>
        <fullName evidence="1">Uncharacterized protein</fullName>
    </submittedName>
</protein>
<dbReference type="EMBL" id="JBBKAJ010000022">
    <property type="protein sequence ID" value="MEJ8637620.1"/>
    <property type="molecule type" value="Genomic_DNA"/>
</dbReference>